<dbReference type="EMBL" id="JH687401">
    <property type="protein sequence ID" value="EIM79789.1"/>
    <property type="molecule type" value="Genomic_DNA"/>
</dbReference>
<dbReference type="AlphaFoldDB" id="R7RWT9"/>
<evidence type="ECO:0000313" key="2">
    <source>
        <dbReference type="Proteomes" id="UP000053927"/>
    </source>
</evidence>
<organism evidence="1 2">
    <name type="scientific">Stereum hirsutum (strain FP-91666)</name>
    <name type="common">White-rot fungus</name>
    <dbReference type="NCBI Taxonomy" id="721885"/>
    <lineage>
        <taxon>Eukaryota</taxon>
        <taxon>Fungi</taxon>
        <taxon>Dikarya</taxon>
        <taxon>Basidiomycota</taxon>
        <taxon>Agaricomycotina</taxon>
        <taxon>Agaricomycetes</taxon>
        <taxon>Russulales</taxon>
        <taxon>Stereaceae</taxon>
        <taxon>Stereum</taxon>
    </lineage>
</organism>
<reference evidence="2" key="1">
    <citation type="journal article" date="2012" name="Science">
        <title>The Paleozoic origin of enzymatic lignin decomposition reconstructed from 31 fungal genomes.</title>
        <authorList>
            <person name="Floudas D."/>
            <person name="Binder M."/>
            <person name="Riley R."/>
            <person name="Barry K."/>
            <person name="Blanchette R.A."/>
            <person name="Henrissat B."/>
            <person name="Martinez A.T."/>
            <person name="Otillar R."/>
            <person name="Spatafora J.W."/>
            <person name="Yadav J.S."/>
            <person name="Aerts A."/>
            <person name="Benoit I."/>
            <person name="Boyd A."/>
            <person name="Carlson A."/>
            <person name="Copeland A."/>
            <person name="Coutinho P.M."/>
            <person name="de Vries R.P."/>
            <person name="Ferreira P."/>
            <person name="Findley K."/>
            <person name="Foster B."/>
            <person name="Gaskell J."/>
            <person name="Glotzer D."/>
            <person name="Gorecki P."/>
            <person name="Heitman J."/>
            <person name="Hesse C."/>
            <person name="Hori C."/>
            <person name="Igarashi K."/>
            <person name="Jurgens J.A."/>
            <person name="Kallen N."/>
            <person name="Kersten P."/>
            <person name="Kohler A."/>
            <person name="Kuees U."/>
            <person name="Kumar T.K.A."/>
            <person name="Kuo A."/>
            <person name="LaButti K."/>
            <person name="Larrondo L.F."/>
            <person name="Lindquist E."/>
            <person name="Ling A."/>
            <person name="Lombard V."/>
            <person name="Lucas S."/>
            <person name="Lundell T."/>
            <person name="Martin R."/>
            <person name="McLaughlin D.J."/>
            <person name="Morgenstern I."/>
            <person name="Morin E."/>
            <person name="Murat C."/>
            <person name="Nagy L.G."/>
            <person name="Nolan M."/>
            <person name="Ohm R.A."/>
            <person name="Patyshakuliyeva A."/>
            <person name="Rokas A."/>
            <person name="Ruiz-Duenas F.J."/>
            <person name="Sabat G."/>
            <person name="Salamov A."/>
            <person name="Samejima M."/>
            <person name="Schmutz J."/>
            <person name="Slot J.C."/>
            <person name="St John F."/>
            <person name="Stenlid J."/>
            <person name="Sun H."/>
            <person name="Sun S."/>
            <person name="Syed K."/>
            <person name="Tsang A."/>
            <person name="Wiebenga A."/>
            <person name="Young D."/>
            <person name="Pisabarro A."/>
            <person name="Eastwood D.C."/>
            <person name="Martin F."/>
            <person name="Cullen D."/>
            <person name="Grigoriev I.V."/>
            <person name="Hibbett D.S."/>
        </authorList>
    </citation>
    <scope>NUCLEOTIDE SEQUENCE [LARGE SCALE GENOMIC DNA]</scope>
    <source>
        <strain evidence="2">FP-91666</strain>
    </source>
</reference>
<dbReference type="RefSeq" id="XP_007311106.1">
    <property type="nucleotide sequence ID" value="XM_007311044.1"/>
</dbReference>
<keyword evidence="2" id="KW-1185">Reference proteome</keyword>
<evidence type="ECO:0000313" key="1">
    <source>
        <dbReference type="EMBL" id="EIM79789.1"/>
    </source>
</evidence>
<gene>
    <name evidence="1" type="ORF">STEHIDRAFT_163348</name>
</gene>
<accession>R7RWT9</accession>
<sequence>MEAQEWYCDNDLFATEERMRMMEYRVERFEEEDWEEDLGEGKDDYEILIGHEELDEGSEGMGFVQGLGNEELEDWEYEESGMLVVESLLSSWPPLLPSTPSIARLNIHASTINVITVVGNSAIIAVVNIYSNPSTPLQSNRLLIQLHKMAGPAPFRTWHHM</sequence>
<protein>
    <submittedName>
        <fullName evidence="1">Uncharacterized protein</fullName>
    </submittedName>
</protein>
<dbReference type="GeneID" id="18802307"/>
<name>R7RWT9_STEHR</name>
<dbReference type="Proteomes" id="UP000053927">
    <property type="component" value="Unassembled WGS sequence"/>
</dbReference>
<proteinExistence type="predicted"/>
<dbReference type="KEGG" id="shs:STEHIDRAFT_163348"/>